<comment type="caution">
    <text evidence="2">The sequence shown here is derived from an EMBL/GenBank/DDBJ whole genome shotgun (WGS) entry which is preliminary data.</text>
</comment>
<accession>A0AAU9NYX8</accession>
<evidence type="ECO:0000313" key="2">
    <source>
        <dbReference type="EMBL" id="CAH1443213.1"/>
    </source>
</evidence>
<gene>
    <name evidence="2" type="ORF">LVIROSA_LOCUS29147</name>
</gene>
<sequence>MNTPASTQVGHGKHLQEKTIEYALPIEDDMEGNAPQNPNLSVKTFAPATTWVSHVENYQQSTVKFTLPAEDDTKGNATQSQDPSLKLLSATPATTQNQDLSLRTLFATQSTTRVSHVKEHEQSTVRFDLPNEDDMEHNAPENPDSSHKVFPKTPATTHRFVLPDEGNKKQGTATQNQGHGEDKKSETFRDMNFQDFVHKYFDDEVDYYPGDNSSKDKMDEIKQHDLPSEVAGTSHHDASGLKDSPIFLSIVLVDNMQGTTTDLQHRGGEIHYRCLIAHSVIDPTDLTPFFESSPGTPVIYPTV</sequence>
<organism evidence="2 3">
    <name type="scientific">Lactuca virosa</name>
    <dbReference type="NCBI Taxonomy" id="75947"/>
    <lineage>
        <taxon>Eukaryota</taxon>
        <taxon>Viridiplantae</taxon>
        <taxon>Streptophyta</taxon>
        <taxon>Embryophyta</taxon>
        <taxon>Tracheophyta</taxon>
        <taxon>Spermatophyta</taxon>
        <taxon>Magnoliopsida</taxon>
        <taxon>eudicotyledons</taxon>
        <taxon>Gunneridae</taxon>
        <taxon>Pentapetalae</taxon>
        <taxon>asterids</taxon>
        <taxon>campanulids</taxon>
        <taxon>Asterales</taxon>
        <taxon>Asteraceae</taxon>
        <taxon>Cichorioideae</taxon>
        <taxon>Cichorieae</taxon>
        <taxon>Lactucinae</taxon>
        <taxon>Lactuca</taxon>
    </lineage>
</organism>
<dbReference type="AlphaFoldDB" id="A0AAU9NYX8"/>
<dbReference type="EMBL" id="CAKMRJ010005412">
    <property type="protein sequence ID" value="CAH1443213.1"/>
    <property type="molecule type" value="Genomic_DNA"/>
</dbReference>
<reference evidence="2 3" key="1">
    <citation type="submission" date="2022-01" db="EMBL/GenBank/DDBJ databases">
        <authorList>
            <person name="Xiong W."/>
            <person name="Schranz E."/>
        </authorList>
    </citation>
    <scope>NUCLEOTIDE SEQUENCE [LARGE SCALE GENOMIC DNA]</scope>
</reference>
<name>A0AAU9NYX8_9ASTR</name>
<feature type="compositionally biased region" description="Basic and acidic residues" evidence="1">
    <location>
        <begin position="136"/>
        <end position="147"/>
    </location>
</feature>
<protein>
    <submittedName>
        <fullName evidence="2">Uncharacterized protein</fullName>
    </submittedName>
</protein>
<dbReference type="Proteomes" id="UP001157418">
    <property type="component" value="Unassembled WGS sequence"/>
</dbReference>
<evidence type="ECO:0000313" key="3">
    <source>
        <dbReference type="Proteomes" id="UP001157418"/>
    </source>
</evidence>
<evidence type="ECO:0000256" key="1">
    <source>
        <dbReference type="SAM" id="MobiDB-lite"/>
    </source>
</evidence>
<keyword evidence="3" id="KW-1185">Reference proteome</keyword>
<feature type="compositionally biased region" description="Polar residues" evidence="1">
    <location>
        <begin position="169"/>
        <end position="178"/>
    </location>
</feature>
<proteinExistence type="predicted"/>
<feature type="region of interest" description="Disordered" evidence="1">
    <location>
        <begin position="130"/>
        <end position="184"/>
    </location>
</feature>